<protein>
    <submittedName>
        <fullName evidence="4">BTB domain-containing protein</fullName>
    </submittedName>
</protein>
<dbReference type="InterPro" id="IPR000210">
    <property type="entry name" value="BTB/POZ_dom"/>
</dbReference>
<dbReference type="PANTHER" id="PTHR23110:SF81">
    <property type="entry name" value="BTB-PROTEIN-VII, ISOFORM F-RELATED"/>
    <property type="match status" value="1"/>
</dbReference>
<name>A0A1A9Z9L4_GLOPL</name>
<dbReference type="InterPro" id="IPR011333">
    <property type="entry name" value="SKP1/BTB/POZ_sf"/>
</dbReference>
<dbReference type="Pfam" id="PF00651">
    <property type="entry name" value="BTB"/>
    <property type="match status" value="1"/>
</dbReference>
<dbReference type="PROSITE" id="PS50097">
    <property type="entry name" value="BTB"/>
    <property type="match status" value="1"/>
</dbReference>
<keyword evidence="5" id="KW-1185">Reference proteome</keyword>
<dbReference type="Gene3D" id="3.30.710.10">
    <property type="entry name" value="Potassium Channel Kv1.1, Chain A"/>
    <property type="match status" value="1"/>
</dbReference>
<sequence>MDDEFKLCWKNFQDNIASGFQNLYDRGDLVDVTLACDGKLLHAHKFVLAICSPYFQEIFITNPCKHPISEIWTPFWEIELRNSSDLFSPGSNKQFQSRTGIIIYSMPMTMNCQVKAQIIEFLEDNINDENS</sequence>
<dbReference type="Proteomes" id="UP000092445">
    <property type="component" value="Unassembled WGS sequence"/>
</dbReference>
<reference evidence="5" key="1">
    <citation type="submission" date="2014-03" db="EMBL/GenBank/DDBJ databases">
        <authorList>
            <person name="Aksoy S."/>
            <person name="Warren W."/>
            <person name="Wilson R.K."/>
        </authorList>
    </citation>
    <scope>NUCLEOTIDE SEQUENCE [LARGE SCALE GENOMIC DNA]</scope>
    <source>
        <strain evidence="5">IAEA</strain>
    </source>
</reference>
<dbReference type="AlphaFoldDB" id="A0A1A9Z9L4"/>
<evidence type="ECO:0000259" key="3">
    <source>
        <dbReference type="PROSITE" id="PS50097"/>
    </source>
</evidence>
<dbReference type="STRING" id="7398.A0A1A9Z9L4"/>
<evidence type="ECO:0000313" key="5">
    <source>
        <dbReference type="Proteomes" id="UP000092445"/>
    </source>
</evidence>
<evidence type="ECO:0000313" key="4">
    <source>
        <dbReference type="EnsemblMetazoa" id="GPAI007887-PA"/>
    </source>
</evidence>
<dbReference type="GO" id="GO:0005634">
    <property type="term" value="C:nucleus"/>
    <property type="evidence" value="ECO:0007669"/>
    <property type="project" value="UniProtKB-SubCell"/>
</dbReference>
<dbReference type="SUPFAM" id="SSF54695">
    <property type="entry name" value="POZ domain"/>
    <property type="match status" value="1"/>
</dbReference>
<reference evidence="4" key="2">
    <citation type="submission" date="2020-05" db="UniProtKB">
        <authorList>
            <consortium name="EnsemblMetazoa"/>
        </authorList>
    </citation>
    <scope>IDENTIFICATION</scope>
    <source>
        <strain evidence="4">IAEA</strain>
    </source>
</reference>
<evidence type="ECO:0000256" key="2">
    <source>
        <dbReference type="ARBA" id="ARBA00023242"/>
    </source>
</evidence>
<accession>A0A1A9Z9L4</accession>
<feature type="domain" description="BTB" evidence="3">
    <location>
        <begin position="30"/>
        <end position="59"/>
    </location>
</feature>
<dbReference type="GO" id="GO:0006357">
    <property type="term" value="P:regulation of transcription by RNA polymerase II"/>
    <property type="evidence" value="ECO:0007669"/>
    <property type="project" value="TreeGrafter"/>
</dbReference>
<dbReference type="InterPro" id="IPR051095">
    <property type="entry name" value="Dros_DevTransReg"/>
</dbReference>
<organism evidence="4 5">
    <name type="scientific">Glossina pallidipes</name>
    <name type="common">Tsetse fly</name>
    <dbReference type="NCBI Taxonomy" id="7398"/>
    <lineage>
        <taxon>Eukaryota</taxon>
        <taxon>Metazoa</taxon>
        <taxon>Ecdysozoa</taxon>
        <taxon>Arthropoda</taxon>
        <taxon>Hexapoda</taxon>
        <taxon>Insecta</taxon>
        <taxon>Pterygota</taxon>
        <taxon>Neoptera</taxon>
        <taxon>Endopterygota</taxon>
        <taxon>Diptera</taxon>
        <taxon>Brachycera</taxon>
        <taxon>Muscomorpha</taxon>
        <taxon>Hippoboscoidea</taxon>
        <taxon>Glossinidae</taxon>
        <taxon>Glossina</taxon>
    </lineage>
</organism>
<evidence type="ECO:0000256" key="1">
    <source>
        <dbReference type="ARBA" id="ARBA00004123"/>
    </source>
</evidence>
<comment type="subcellular location">
    <subcellularLocation>
        <location evidence="1">Nucleus</location>
    </subcellularLocation>
</comment>
<dbReference type="PANTHER" id="PTHR23110">
    <property type="entry name" value="BTB DOMAIN TRANSCRIPTION FACTOR"/>
    <property type="match status" value="1"/>
</dbReference>
<keyword evidence="2" id="KW-0539">Nucleus</keyword>
<dbReference type="EnsemblMetazoa" id="GPAI007887-RA">
    <property type="protein sequence ID" value="GPAI007887-PA"/>
    <property type="gene ID" value="GPAI007887"/>
</dbReference>
<proteinExistence type="predicted"/>
<dbReference type="VEuPathDB" id="VectorBase:GPAI007887"/>